<accession>A0A1I3NMA4</accession>
<dbReference type="STRING" id="1477437.SAMN05444682_107248"/>
<feature type="chain" id="PRO_5011510046" evidence="6">
    <location>
        <begin position="22"/>
        <end position="169"/>
    </location>
</feature>
<dbReference type="RefSeq" id="WP_090628289.1">
    <property type="nucleotide sequence ID" value="NZ_FOQO01000007.1"/>
</dbReference>
<dbReference type="PROSITE" id="PS51007">
    <property type="entry name" value="CYTC"/>
    <property type="match status" value="1"/>
</dbReference>
<feature type="signal peptide" evidence="6">
    <location>
        <begin position="1"/>
        <end position="21"/>
    </location>
</feature>
<dbReference type="GO" id="GO:0020037">
    <property type="term" value="F:heme binding"/>
    <property type="evidence" value="ECO:0007669"/>
    <property type="project" value="InterPro"/>
</dbReference>
<dbReference type="Pfam" id="PF00034">
    <property type="entry name" value="Cytochrom_C"/>
    <property type="match status" value="1"/>
</dbReference>
<dbReference type="AlphaFoldDB" id="A0A1I3NMA4"/>
<dbReference type="EMBL" id="FOQO01000007">
    <property type="protein sequence ID" value="SFJ10297.1"/>
    <property type="molecule type" value="Genomic_DNA"/>
</dbReference>
<dbReference type="GO" id="GO:0046872">
    <property type="term" value="F:metal ion binding"/>
    <property type="evidence" value="ECO:0007669"/>
    <property type="project" value="UniProtKB-KW"/>
</dbReference>
<dbReference type="PROSITE" id="PS51257">
    <property type="entry name" value="PROKAR_LIPOPROTEIN"/>
    <property type="match status" value="1"/>
</dbReference>
<evidence type="ECO:0000259" key="7">
    <source>
        <dbReference type="PROSITE" id="PS51007"/>
    </source>
</evidence>
<dbReference type="GO" id="GO:0009055">
    <property type="term" value="F:electron transfer activity"/>
    <property type="evidence" value="ECO:0007669"/>
    <property type="project" value="InterPro"/>
</dbReference>
<proteinExistence type="predicted"/>
<name>A0A1I3NMA4_9SPHI</name>
<keyword evidence="1 4" id="KW-0349">Heme</keyword>
<keyword evidence="6" id="KW-0732">Signal</keyword>
<protein>
    <submittedName>
        <fullName evidence="8">Cytochrome c</fullName>
    </submittedName>
</protein>
<sequence length="169" mass="18627">MINYIKIIVALAVVSVITSCGNNVSESSGNEQDGKQQMGTASDDQENAATINVHDYLNVGSKGVGPITAFERKPFDQSLADEGNGLFITKCSMCHRLDAKLLGPPLSGVTKKRTPEWILNMMLAPEKMIEQDEEAKKLFEEYQTPMTNLGLTEEEAISVLEYLRQEDAK</sequence>
<keyword evidence="9" id="KW-1185">Reference proteome</keyword>
<evidence type="ECO:0000256" key="4">
    <source>
        <dbReference type="PROSITE-ProRule" id="PRU00433"/>
    </source>
</evidence>
<dbReference type="OrthoDB" id="2827525at2"/>
<feature type="domain" description="Cytochrome c" evidence="7">
    <location>
        <begin position="78"/>
        <end position="167"/>
    </location>
</feature>
<evidence type="ECO:0000256" key="2">
    <source>
        <dbReference type="ARBA" id="ARBA00022723"/>
    </source>
</evidence>
<evidence type="ECO:0000313" key="9">
    <source>
        <dbReference type="Proteomes" id="UP000198670"/>
    </source>
</evidence>
<evidence type="ECO:0000256" key="6">
    <source>
        <dbReference type="SAM" id="SignalP"/>
    </source>
</evidence>
<reference evidence="8 9" key="1">
    <citation type="submission" date="2016-10" db="EMBL/GenBank/DDBJ databases">
        <authorList>
            <person name="de Groot N.N."/>
        </authorList>
    </citation>
    <scope>NUCLEOTIDE SEQUENCE [LARGE SCALE GENOMIC DNA]</scope>
    <source>
        <strain evidence="8 9">RK1</strain>
    </source>
</reference>
<dbReference type="InterPro" id="IPR009056">
    <property type="entry name" value="Cyt_c-like_dom"/>
</dbReference>
<feature type="region of interest" description="Disordered" evidence="5">
    <location>
        <begin position="23"/>
        <end position="45"/>
    </location>
</feature>
<evidence type="ECO:0000256" key="1">
    <source>
        <dbReference type="ARBA" id="ARBA00022617"/>
    </source>
</evidence>
<dbReference type="Gene3D" id="1.10.760.10">
    <property type="entry name" value="Cytochrome c-like domain"/>
    <property type="match status" value="1"/>
</dbReference>
<evidence type="ECO:0000313" key="8">
    <source>
        <dbReference type="EMBL" id="SFJ10297.1"/>
    </source>
</evidence>
<gene>
    <name evidence="8" type="ORF">SAMN05444682_107248</name>
</gene>
<dbReference type="Proteomes" id="UP000198670">
    <property type="component" value="Unassembled WGS sequence"/>
</dbReference>
<dbReference type="SUPFAM" id="SSF46626">
    <property type="entry name" value="Cytochrome c"/>
    <property type="match status" value="1"/>
</dbReference>
<evidence type="ECO:0000256" key="3">
    <source>
        <dbReference type="ARBA" id="ARBA00023004"/>
    </source>
</evidence>
<organism evidence="8 9">
    <name type="scientific">Parapedobacter indicus</name>
    <dbReference type="NCBI Taxonomy" id="1477437"/>
    <lineage>
        <taxon>Bacteria</taxon>
        <taxon>Pseudomonadati</taxon>
        <taxon>Bacteroidota</taxon>
        <taxon>Sphingobacteriia</taxon>
        <taxon>Sphingobacteriales</taxon>
        <taxon>Sphingobacteriaceae</taxon>
        <taxon>Parapedobacter</taxon>
    </lineage>
</organism>
<evidence type="ECO:0000256" key="5">
    <source>
        <dbReference type="SAM" id="MobiDB-lite"/>
    </source>
</evidence>
<keyword evidence="2 4" id="KW-0479">Metal-binding</keyword>
<dbReference type="InterPro" id="IPR036909">
    <property type="entry name" value="Cyt_c-like_dom_sf"/>
</dbReference>
<keyword evidence="3 4" id="KW-0408">Iron</keyword>